<comment type="similarity">
    <text evidence="3">Belongs to the zinc-containing alcohol dehydrogenase family. Class-III subfamily.</text>
</comment>
<evidence type="ECO:0008006" key="15">
    <source>
        <dbReference type="Google" id="ProtNLM"/>
    </source>
</evidence>
<dbReference type="InterPro" id="IPR013149">
    <property type="entry name" value="ADH-like_C"/>
</dbReference>
<dbReference type="SUPFAM" id="SSF50129">
    <property type="entry name" value="GroES-like"/>
    <property type="match status" value="3"/>
</dbReference>
<dbReference type="GO" id="GO:0008270">
    <property type="term" value="F:zinc ion binding"/>
    <property type="evidence" value="ECO:0007669"/>
    <property type="project" value="InterPro"/>
</dbReference>
<dbReference type="InterPro" id="IPR011032">
    <property type="entry name" value="GroES-like_sf"/>
</dbReference>
<dbReference type="Gene3D" id="3.90.180.10">
    <property type="entry name" value="Medium-chain alcohol dehydrogenases, catalytic domain"/>
    <property type="match status" value="2"/>
</dbReference>
<comment type="catalytic activity">
    <reaction evidence="10">
        <text>a primary alcohol + NAD(+) = an aldehyde + NADH + H(+)</text>
        <dbReference type="Rhea" id="RHEA:10736"/>
        <dbReference type="ChEBI" id="CHEBI:15378"/>
        <dbReference type="ChEBI" id="CHEBI:15734"/>
        <dbReference type="ChEBI" id="CHEBI:17478"/>
        <dbReference type="ChEBI" id="CHEBI:57540"/>
        <dbReference type="ChEBI" id="CHEBI:57945"/>
        <dbReference type="EC" id="1.1.1.1"/>
    </reaction>
</comment>
<dbReference type="PANTHER" id="PTHR43880">
    <property type="entry name" value="ALCOHOL DEHYDROGENASE"/>
    <property type="match status" value="1"/>
</dbReference>
<dbReference type="FunFam" id="3.40.50.720:FF:000003">
    <property type="entry name" value="S-(hydroxymethyl)glutathione dehydrogenase"/>
    <property type="match status" value="1"/>
</dbReference>
<dbReference type="CDD" id="cd08301">
    <property type="entry name" value="alcohol_DH_plants"/>
    <property type="match status" value="1"/>
</dbReference>
<dbReference type="PROSITE" id="PS00059">
    <property type="entry name" value="ADH_ZINC"/>
    <property type="match status" value="1"/>
</dbReference>
<dbReference type="Pfam" id="PF00107">
    <property type="entry name" value="ADH_zinc_N"/>
    <property type="match status" value="1"/>
</dbReference>
<feature type="domain" description="Alcohol dehydrogenase-like N-terminal" evidence="13">
    <location>
        <begin position="143"/>
        <end position="277"/>
    </location>
</feature>
<evidence type="ECO:0000256" key="11">
    <source>
        <dbReference type="RuleBase" id="RU361277"/>
    </source>
</evidence>
<evidence type="ECO:0000259" key="13">
    <source>
        <dbReference type="Pfam" id="PF08240"/>
    </source>
</evidence>
<dbReference type="Gene3D" id="3.40.50.720">
    <property type="entry name" value="NAD(P)-binding Rossmann-like Domain"/>
    <property type="match status" value="1"/>
</dbReference>
<keyword evidence="7" id="KW-0560">Oxidoreductase</keyword>
<keyword evidence="6 11" id="KW-0862">Zinc</keyword>
<organism evidence="14">
    <name type="scientific">Setaria italica</name>
    <name type="common">Foxtail millet</name>
    <name type="synonym">Panicum italicum</name>
    <dbReference type="NCBI Taxonomy" id="4555"/>
    <lineage>
        <taxon>Eukaryota</taxon>
        <taxon>Viridiplantae</taxon>
        <taxon>Streptophyta</taxon>
        <taxon>Embryophyta</taxon>
        <taxon>Tracheophyta</taxon>
        <taxon>Spermatophyta</taxon>
        <taxon>Magnoliopsida</taxon>
        <taxon>Liliopsida</taxon>
        <taxon>Poales</taxon>
        <taxon>Poaceae</taxon>
        <taxon>PACMAD clade</taxon>
        <taxon>Panicoideae</taxon>
        <taxon>Panicodae</taxon>
        <taxon>Paniceae</taxon>
        <taxon>Cenchrinae</taxon>
        <taxon>Setaria</taxon>
    </lineage>
</organism>
<dbReference type="InterPro" id="IPR013154">
    <property type="entry name" value="ADH-like_N"/>
</dbReference>
<evidence type="ECO:0000256" key="3">
    <source>
        <dbReference type="ARBA" id="ARBA00010902"/>
    </source>
</evidence>
<evidence type="ECO:0000256" key="6">
    <source>
        <dbReference type="ARBA" id="ARBA00022833"/>
    </source>
</evidence>
<sequence length="493" mass="53096">MVSDNGTRFFVVDVSSDVRRPVYHFLNTSTFTEYTVLDAVCAVRINPKAPLEKMYLLSCGISTVNQGISLLRTPFPVPKRRVRRTQPMDGTMAAAAANGNGSLANGGSGTRGKPIKCKAAVAWGPGEPLSLEEVEVAPPGRLEVRVKVLFTSICHTDLSAWKGETEMHRKFPRIFGHEAAGVVESVGDGVEDLVPGDHVIPIFTGECRECVYCGSDKTNLCGTYRVNPFKSTMTSDGGTRFAVVDASSGERQPVYHFLNTSTFAEYTVLDAACAVKVHPKAPLEKMCLLSCGISTGVGAAWNTANVSTGSTVAVFGLGAVGLAVAEGARLRGAARIIGVDINPEKFTKGKEMGVTDFIDSKACGKPVHEVIREMTDGGVDYSFECTGINDVLREAFLSTHDGWGLTVVLGIHATPKMMPLHPMELFDGRRITGCAFGDFKGKSQLPDLVDKCINGEVNINFDGFITHKLPFSDINKAFQLLEEGKSLRCLLNF</sequence>
<dbReference type="OrthoDB" id="417550at2759"/>
<dbReference type="STRING" id="4555.A0A368SLM5"/>
<comment type="subunit">
    <text evidence="4">Homodimer.</text>
</comment>
<name>A0A368SLM5_SETIT</name>
<keyword evidence="8" id="KW-0520">NAD</keyword>
<dbReference type="SUPFAM" id="SSF51735">
    <property type="entry name" value="NAD(P)-binding Rossmann-fold domains"/>
    <property type="match status" value="1"/>
</dbReference>
<evidence type="ECO:0000313" key="14">
    <source>
        <dbReference type="EMBL" id="RCV43325.1"/>
    </source>
</evidence>
<evidence type="ECO:0000256" key="4">
    <source>
        <dbReference type="ARBA" id="ARBA00011738"/>
    </source>
</evidence>
<proteinExistence type="inferred from homology"/>
<reference evidence="14" key="2">
    <citation type="submission" date="2015-07" db="EMBL/GenBank/DDBJ databases">
        <authorList>
            <person name="Noorani M."/>
        </authorList>
    </citation>
    <scope>NUCLEOTIDE SEQUENCE</scope>
    <source>
        <strain evidence="14">Yugu1</strain>
    </source>
</reference>
<reference evidence="14" key="1">
    <citation type="journal article" date="2012" name="Nat. Biotechnol.">
        <title>Reference genome sequence of the model plant Setaria.</title>
        <authorList>
            <person name="Bennetzen J.L."/>
            <person name="Schmutz J."/>
            <person name="Wang H."/>
            <person name="Percifield R."/>
            <person name="Hawkins J."/>
            <person name="Pontaroli A.C."/>
            <person name="Estep M."/>
            <person name="Feng L."/>
            <person name="Vaughn J.N."/>
            <person name="Grimwood J."/>
            <person name="Jenkins J."/>
            <person name="Barry K."/>
            <person name="Lindquist E."/>
            <person name="Hellsten U."/>
            <person name="Deshpande S."/>
            <person name="Wang X."/>
            <person name="Wu X."/>
            <person name="Mitros T."/>
            <person name="Triplett J."/>
            <person name="Yang X."/>
            <person name="Ye C.Y."/>
            <person name="Mauro-Herrera M."/>
            <person name="Wang L."/>
            <person name="Li P."/>
            <person name="Sharma M."/>
            <person name="Sharma R."/>
            <person name="Ronald P.C."/>
            <person name="Panaud O."/>
            <person name="Kellogg E.A."/>
            <person name="Brutnell T.P."/>
            <person name="Doust A.N."/>
            <person name="Tuskan G.A."/>
            <person name="Rokhsar D."/>
            <person name="Devos K.M."/>
        </authorList>
    </citation>
    <scope>NUCLEOTIDE SEQUENCE [LARGE SCALE GENOMIC DNA]</scope>
    <source>
        <strain evidence="14">Yugu1</strain>
    </source>
</reference>
<evidence type="ECO:0000259" key="12">
    <source>
        <dbReference type="Pfam" id="PF00107"/>
    </source>
</evidence>
<comment type="subcellular location">
    <subcellularLocation>
        <location evidence="2">Cytoplasm</location>
    </subcellularLocation>
</comment>
<comment type="catalytic activity">
    <reaction evidence="9">
        <text>a secondary alcohol + NAD(+) = a ketone + NADH + H(+)</text>
        <dbReference type="Rhea" id="RHEA:10740"/>
        <dbReference type="ChEBI" id="CHEBI:15378"/>
        <dbReference type="ChEBI" id="CHEBI:17087"/>
        <dbReference type="ChEBI" id="CHEBI:35681"/>
        <dbReference type="ChEBI" id="CHEBI:57540"/>
        <dbReference type="ChEBI" id="CHEBI:57945"/>
        <dbReference type="EC" id="1.1.1.1"/>
    </reaction>
</comment>
<evidence type="ECO:0000256" key="10">
    <source>
        <dbReference type="ARBA" id="ARBA00049243"/>
    </source>
</evidence>
<dbReference type="Pfam" id="PF08240">
    <property type="entry name" value="ADH_N"/>
    <property type="match status" value="1"/>
</dbReference>
<evidence type="ECO:0000256" key="2">
    <source>
        <dbReference type="ARBA" id="ARBA00004496"/>
    </source>
</evidence>
<gene>
    <name evidence="14" type="ORF">SETIT_9G284900v2</name>
</gene>
<dbReference type="InterPro" id="IPR002328">
    <property type="entry name" value="ADH_Zn_CS"/>
</dbReference>
<dbReference type="FunFam" id="3.90.180.10:FF:000007">
    <property type="entry name" value="Alcohol dehydrogenase 6"/>
    <property type="match status" value="1"/>
</dbReference>
<dbReference type="PANTHER" id="PTHR43880:SF42">
    <property type="entry name" value="ALCOHOL DEHYDROGENASE-LIKE 3"/>
    <property type="match status" value="1"/>
</dbReference>
<dbReference type="AlphaFoldDB" id="A0A368SLM5"/>
<dbReference type="GO" id="GO:0005737">
    <property type="term" value="C:cytoplasm"/>
    <property type="evidence" value="ECO:0007669"/>
    <property type="project" value="UniProtKB-SubCell"/>
</dbReference>
<evidence type="ECO:0000256" key="1">
    <source>
        <dbReference type="ARBA" id="ARBA00001947"/>
    </source>
</evidence>
<dbReference type="GO" id="GO:0004022">
    <property type="term" value="F:alcohol dehydrogenase (NAD+) activity"/>
    <property type="evidence" value="ECO:0007669"/>
    <property type="project" value="UniProtKB-EC"/>
</dbReference>
<keyword evidence="5 11" id="KW-0479">Metal-binding</keyword>
<dbReference type="EMBL" id="CM003536">
    <property type="protein sequence ID" value="RCV43325.1"/>
    <property type="molecule type" value="Genomic_DNA"/>
</dbReference>
<protein>
    <recommendedName>
        <fullName evidence="15">Enoyl reductase (ER) domain-containing protein</fullName>
    </recommendedName>
</protein>
<feature type="domain" description="Alcohol dehydrogenase-like C-terminal" evidence="12">
    <location>
        <begin position="319"/>
        <end position="450"/>
    </location>
</feature>
<comment type="cofactor">
    <cofactor evidence="1 11">
        <name>Zn(2+)</name>
        <dbReference type="ChEBI" id="CHEBI:29105"/>
    </cofactor>
</comment>
<accession>A0A368SLM5</accession>
<evidence type="ECO:0000256" key="8">
    <source>
        <dbReference type="ARBA" id="ARBA00023027"/>
    </source>
</evidence>
<dbReference type="InterPro" id="IPR036291">
    <property type="entry name" value="NAD(P)-bd_dom_sf"/>
</dbReference>
<evidence type="ECO:0000256" key="7">
    <source>
        <dbReference type="ARBA" id="ARBA00023002"/>
    </source>
</evidence>
<evidence type="ECO:0000256" key="9">
    <source>
        <dbReference type="ARBA" id="ARBA00049164"/>
    </source>
</evidence>
<evidence type="ECO:0000256" key="5">
    <source>
        <dbReference type="ARBA" id="ARBA00022723"/>
    </source>
</evidence>